<dbReference type="GO" id="GO:0001080">
    <property type="term" value="P:nitrogen catabolite activation of transcription from RNA polymerase II promoter"/>
    <property type="evidence" value="ECO:0007669"/>
    <property type="project" value="TreeGrafter"/>
</dbReference>
<dbReference type="VEuPathDB" id="FungiDB:AB675_6373"/>
<dbReference type="PANTHER" id="PTHR31668">
    <property type="entry name" value="GLUCOSE TRANSPORT TRANSCRIPTION REGULATOR RGT1-RELATED-RELATED"/>
    <property type="match status" value="1"/>
</dbReference>
<dbReference type="GO" id="GO:0003677">
    <property type="term" value="F:DNA binding"/>
    <property type="evidence" value="ECO:0007669"/>
    <property type="project" value="UniProtKB-KW"/>
</dbReference>
<name>A0A0N0NQE1_9EURO</name>
<organism evidence="8 9">
    <name type="scientific">Cyphellophora attinorum</name>
    <dbReference type="NCBI Taxonomy" id="1664694"/>
    <lineage>
        <taxon>Eukaryota</taxon>
        <taxon>Fungi</taxon>
        <taxon>Dikarya</taxon>
        <taxon>Ascomycota</taxon>
        <taxon>Pezizomycotina</taxon>
        <taxon>Eurotiomycetes</taxon>
        <taxon>Chaetothyriomycetidae</taxon>
        <taxon>Chaetothyriales</taxon>
        <taxon>Cyphellophoraceae</taxon>
        <taxon>Cyphellophora</taxon>
    </lineage>
</organism>
<dbReference type="Pfam" id="PF00172">
    <property type="entry name" value="Zn_clus"/>
    <property type="match status" value="1"/>
</dbReference>
<feature type="region of interest" description="Disordered" evidence="6">
    <location>
        <begin position="48"/>
        <end position="87"/>
    </location>
</feature>
<protein>
    <submittedName>
        <fullName evidence="8">Transcriptional activator protein DAL81</fullName>
    </submittedName>
</protein>
<comment type="caution">
    <text evidence="8">The sequence shown here is derived from an EMBL/GenBank/DDBJ whole genome shotgun (WGS) entry which is preliminary data.</text>
</comment>
<dbReference type="Pfam" id="PF04082">
    <property type="entry name" value="Fungal_trans"/>
    <property type="match status" value="1"/>
</dbReference>
<evidence type="ECO:0000256" key="5">
    <source>
        <dbReference type="ARBA" id="ARBA00023242"/>
    </source>
</evidence>
<dbReference type="AlphaFoldDB" id="A0A0N0NQE1"/>
<dbReference type="OrthoDB" id="2264294at2759"/>
<reference evidence="8 9" key="1">
    <citation type="submission" date="2015-06" db="EMBL/GenBank/DDBJ databases">
        <title>Draft genome of the ant-associated black yeast Phialophora attae CBS 131958.</title>
        <authorList>
            <person name="Moreno L.F."/>
            <person name="Stielow B.J."/>
            <person name="de Hoog S."/>
            <person name="Vicente V.A."/>
            <person name="Weiss V.A."/>
            <person name="de Vries M."/>
            <person name="Cruz L.M."/>
            <person name="Souza E.M."/>
        </authorList>
    </citation>
    <scope>NUCLEOTIDE SEQUENCE [LARGE SCALE GENOMIC DNA]</scope>
    <source>
        <strain evidence="8 9">CBS 131958</strain>
    </source>
</reference>
<dbReference type="PROSITE" id="PS00463">
    <property type="entry name" value="ZN2_CY6_FUNGAL_1"/>
    <property type="match status" value="1"/>
</dbReference>
<keyword evidence="4" id="KW-0804">Transcription</keyword>
<dbReference type="SMART" id="SM00066">
    <property type="entry name" value="GAL4"/>
    <property type="match status" value="1"/>
</dbReference>
<evidence type="ECO:0000256" key="4">
    <source>
        <dbReference type="ARBA" id="ARBA00023163"/>
    </source>
</evidence>
<gene>
    <name evidence="8" type="ORF">AB675_6373</name>
</gene>
<evidence type="ECO:0000256" key="3">
    <source>
        <dbReference type="ARBA" id="ARBA00023125"/>
    </source>
</evidence>
<sequence length="633" mass="70610">MNGARRRPQRPCDNCRRRRIRCLFGSEAAADCVLCVSRNTQCTYVQSAPSKKRAGPVAEVPVDDNGRQRPSILGRADSDEHYSTSPTTLPTNSLLAQTLGHQNRQTIEVVGSSGNFDISLAKQSGLGLKPPQTLRYADHDTIFVLTPDRPDQIASDFADLDEIEDCIKPYGAQLVALYFRIVHPSFPILHKNVFLEKHGRSYRESTPIGLGAVYVMALNWWSYSYELADLPKPNAEVLETKVQRMLFNAHKRPKISDLQGGLVLMQSPAAATWAITGLLLAMSQNLGADWERGVRKRVAWAMYMQDKWAALIHGRGSHIKDDDFDVPTLSGTDFPETAIDDNDEEGSAAIEQGKQTFMYMVTLTKIVARILDQFFTLKVAKHPLHLQAALEQAKPLQLELKAWYTSIPNSLSVEETVSRKLSSVGYLHLAYYTAEVTLHRAILRACAYSQDRPDLIAVARKAANDRFDAALAFVGRLKGEHLQSFWYFSSSAGLAIIGLLAAILQATALTLEEQEMYRKRLAEYRWALRINAKSTELFSAAITLLDSRTHMLDKSASQKHVTSGSVTSPDTMISPDQQEQTQELDDIADMAMPDQLPNNVTSDTWTEDYYDFNTPYTAEVGWADLAAYAPAQE</sequence>
<feature type="region of interest" description="Disordered" evidence="6">
    <location>
        <begin position="556"/>
        <end position="580"/>
    </location>
</feature>
<dbReference type="RefSeq" id="XP_018003764.1">
    <property type="nucleotide sequence ID" value="XM_018146659.1"/>
</dbReference>
<dbReference type="SUPFAM" id="SSF57701">
    <property type="entry name" value="Zn2/Cys6 DNA-binding domain"/>
    <property type="match status" value="1"/>
</dbReference>
<accession>A0A0N0NQE1</accession>
<dbReference type="SMART" id="SM00906">
    <property type="entry name" value="Fungal_trans"/>
    <property type="match status" value="1"/>
</dbReference>
<dbReference type="GO" id="GO:0008270">
    <property type="term" value="F:zinc ion binding"/>
    <property type="evidence" value="ECO:0007669"/>
    <property type="project" value="InterPro"/>
</dbReference>
<evidence type="ECO:0000313" key="8">
    <source>
        <dbReference type="EMBL" id="KPI43801.1"/>
    </source>
</evidence>
<dbReference type="Gene3D" id="4.10.240.10">
    <property type="entry name" value="Zn(2)-C6 fungal-type DNA-binding domain"/>
    <property type="match status" value="1"/>
</dbReference>
<dbReference type="Proteomes" id="UP000038010">
    <property type="component" value="Unassembled WGS sequence"/>
</dbReference>
<keyword evidence="5" id="KW-0539">Nucleus</keyword>
<evidence type="ECO:0000259" key="7">
    <source>
        <dbReference type="PROSITE" id="PS50048"/>
    </source>
</evidence>
<dbReference type="InterPro" id="IPR050797">
    <property type="entry name" value="Carb_Metab_Trans_Reg"/>
</dbReference>
<evidence type="ECO:0000256" key="2">
    <source>
        <dbReference type="ARBA" id="ARBA00023015"/>
    </source>
</evidence>
<evidence type="ECO:0000256" key="6">
    <source>
        <dbReference type="SAM" id="MobiDB-lite"/>
    </source>
</evidence>
<evidence type="ECO:0000313" key="9">
    <source>
        <dbReference type="Proteomes" id="UP000038010"/>
    </source>
</evidence>
<feature type="compositionally biased region" description="Polar residues" evidence="6">
    <location>
        <begin position="558"/>
        <end position="580"/>
    </location>
</feature>
<dbReference type="PANTHER" id="PTHR31668:SF4">
    <property type="entry name" value="TRANSCRIPTIONAL ACTIVATOR PROTEIN DAL81"/>
    <property type="match status" value="1"/>
</dbReference>
<dbReference type="InterPro" id="IPR007219">
    <property type="entry name" value="XnlR_reg_dom"/>
</dbReference>
<dbReference type="InterPro" id="IPR036864">
    <property type="entry name" value="Zn2-C6_fun-type_DNA-bd_sf"/>
</dbReference>
<evidence type="ECO:0000256" key="1">
    <source>
        <dbReference type="ARBA" id="ARBA00022723"/>
    </source>
</evidence>
<dbReference type="GO" id="GO:0006351">
    <property type="term" value="P:DNA-templated transcription"/>
    <property type="evidence" value="ECO:0007669"/>
    <property type="project" value="InterPro"/>
</dbReference>
<dbReference type="GeneID" id="28738539"/>
<keyword evidence="1" id="KW-0479">Metal-binding</keyword>
<keyword evidence="2" id="KW-0805">Transcription regulation</keyword>
<dbReference type="GO" id="GO:0005634">
    <property type="term" value="C:nucleus"/>
    <property type="evidence" value="ECO:0007669"/>
    <property type="project" value="TreeGrafter"/>
</dbReference>
<dbReference type="PROSITE" id="PS50048">
    <property type="entry name" value="ZN2_CY6_FUNGAL_2"/>
    <property type="match status" value="1"/>
</dbReference>
<keyword evidence="9" id="KW-1185">Reference proteome</keyword>
<dbReference type="InterPro" id="IPR001138">
    <property type="entry name" value="Zn2Cys6_DnaBD"/>
</dbReference>
<dbReference type="STRING" id="1664694.A0A0N0NQE1"/>
<dbReference type="GO" id="GO:0000981">
    <property type="term" value="F:DNA-binding transcription factor activity, RNA polymerase II-specific"/>
    <property type="evidence" value="ECO:0007669"/>
    <property type="project" value="InterPro"/>
</dbReference>
<dbReference type="EMBL" id="LFJN01000004">
    <property type="protein sequence ID" value="KPI43801.1"/>
    <property type="molecule type" value="Genomic_DNA"/>
</dbReference>
<dbReference type="CDD" id="cd12148">
    <property type="entry name" value="fungal_TF_MHR"/>
    <property type="match status" value="1"/>
</dbReference>
<feature type="domain" description="Zn(2)-C6 fungal-type" evidence="7">
    <location>
        <begin position="11"/>
        <end position="44"/>
    </location>
</feature>
<keyword evidence="3" id="KW-0238">DNA-binding</keyword>
<dbReference type="CDD" id="cd00067">
    <property type="entry name" value="GAL4"/>
    <property type="match status" value="1"/>
</dbReference>
<proteinExistence type="predicted"/>